<dbReference type="Proteomes" id="UP000214646">
    <property type="component" value="Unassembled WGS sequence"/>
</dbReference>
<feature type="compositionally biased region" description="Low complexity" evidence="1">
    <location>
        <begin position="662"/>
        <end position="673"/>
    </location>
</feature>
<dbReference type="EMBL" id="NIDE01000011">
    <property type="protein sequence ID" value="OWK39202.1"/>
    <property type="molecule type" value="Genomic_DNA"/>
</dbReference>
<dbReference type="GO" id="GO:0000150">
    <property type="term" value="F:DNA strand exchange activity"/>
    <property type="evidence" value="ECO:0007669"/>
    <property type="project" value="InterPro"/>
</dbReference>
<proteinExistence type="predicted"/>
<accession>A0A225DCI6</accession>
<feature type="domain" description="Recombinase" evidence="3">
    <location>
        <begin position="180"/>
        <end position="326"/>
    </location>
</feature>
<dbReference type="InterPro" id="IPR050639">
    <property type="entry name" value="SSR_resolvase"/>
</dbReference>
<comment type="caution">
    <text evidence="4">The sequence shown here is derived from an EMBL/GenBank/DDBJ whole genome shotgun (WGS) entry which is preliminary data.</text>
</comment>
<evidence type="ECO:0000256" key="1">
    <source>
        <dbReference type="SAM" id="MobiDB-lite"/>
    </source>
</evidence>
<feature type="compositionally biased region" description="Low complexity" evidence="1">
    <location>
        <begin position="545"/>
        <end position="568"/>
    </location>
</feature>
<dbReference type="InterPro" id="IPR038109">
    <property type="entry name" value="DNA_bind_recomb_sf"/>
</dbReference>
<evidence type="ECO:0000259" key="2">
    <source>
        <dbReference type="PROSITE" id="PS51736"/>
    </source>
</evidence>
<dbReference type="InterPro" id="IPR006119">
    <property type="entry name" value="Resolv_N"/>
</dbReference>
<evidence type="ECO:0000313" key="5">
    <source>
        <dbReference type="Proteomes" id="UP000214646"/>
    </source>
</evidence>
<dbReference type="InterPro" id="IPR011109">
    <property type="entry name" value="DNA_bind_recombinase_dom"/>
</dbReference>
<name>A0A225DCI6_9BACT</name>
<gene>
    <name evidence="4" type="ORF">FRUB_06284</name>
</gene>
<feature type="region of interest" description="Disordered" evidence="1">
    <location>
        <begin position="262"/>
        <end position="291"/>
    </location>
</feature>
<feature type="compositionally biased region" description="Basic and acidic residues" evidence="1">
    <location>
        <begin position="576"/>
        <end position="589"/>
    </location>
</feature>
<dbReference type="Gene3D" id="3.90.1750.20">
    <property type="entry name" value="Putative Large Serine Recombinase, Chain B, Domain 2"/>
    <property type="match status" value="1"/>
</dbReference>
<dbReference type="Pfam" id="PF00239">
    <property type="entry name" value="Resolvase"/>
    <property type="match status" value="1"/>
</dbReference>
<feature type="domain" description="Resolvase/invertase-type recombinase catalytic" evidence="2">
    <location>
        <begin position="22"/>
        <end position="173"/>
    </location>
</feature>
<dbReference type="CDD" id="cd00338">
    <property type="entry name" value="Ser_Recombinase"/>
    <property type="match status" value="1"/>
</dbReference>
<dbReference type="SMART" id="SM00857">
    <property type="entry name" value="Resolvase"/>
    <property type="match status" value="1"/>
</dbReference>
<sequence length="769" mass="82380">MMITAPDPSRSPKLPSWHSDRAAIVYVRQSPPQQVADHQESTARQYALAGRAVALGWARDRVTVIDDDLGKSGPSIEGRPGFQRLLAEVARDRIGLIPGLEMSRLARSCKDWHQLLELRARFRVLLADAEGVFDPTEYSDRLLLGLHGMMSEAERHVLKQRMHPGKLNKARRGDLIVAAPLGYLKPPDGSVVLDPDEQARGVVRVIFDQFDRQGTAHAVLRYLNAHEIRLPVRTPSGPDRGHLDWRRPCRETIRQVLRHPMSAGAYRYGHRPTDPRRPVPGRPKSGRGPGLDPEDCLVFLKDRFPAYISWDPYQINLQRLAANRSRSESPGATRTGAALLAGVGGAASGCTSGTGGPVEGRPTCVAPTGPITRGRCASRPRPRKSSGGWPSRCCSRGNRPPWRPACRPRARSRGSASNGPATGSSESSGRNTTRIERPGSTTPVSRRTAWWPGPWNTAGTSCSGRWDGWKTSSTGSAEPSRGYSGTRTGRPSGNWPSGCRRCGTPRPPRPRIGDRSCAGGSPGWYSRWNPGRSGRGADRVGRWCGSGADDPPGGAGIPAPARRAPVACPGGGLARAKPDAGRDRRRAEPVRVPQSQADRDVYRRDGAAVARRTGLTPEDVAGHGRGRGLDRGRVVAARAGASPGGVASHAARVAEEGMVACPPSRRAGRPVGRVGRRHGDEPVARAQGMPAGLGQSGSAGDVARACVTCVMAWRGPVIVTVTMTGPHTTCNLEVRVTGPSRTNSIGFSTWYSGKTRVGPNPGTREPIGP</sequence>
<organism evidence="4 5">
    <name type="scientific">Fimbriiglobus ruber</name>
    <dbReference type="NCBI Taxonomy" id="1908690"/>
    <lineage>
        <taxon>Bacteria</taxon>
        <taxon>Pseudomonadati</taxon>
        <taxon>Planctomycetota</taxon>
        <taxon>Planctomycetia</taxon>
        <taxon>Gemmatales</taxon>
        <taxon>Gemmataceae</taxon>
        <taxon>Fimbriiglobus</taxon>
    </lineage>
</organism>
<dbReference type="Gene3D" id="3.40.50.1390">
    <property type="entry name" value="Resolvase, N-terminal catalytic domain"/>
    <property type="match status" value="1"/>
</dbReference>
<dbReference type="PANTHER" id="PTHR30461:SF23">
    <property type="entry name" value="DNA RECOMBINASE-RELATED"/>
    <property type="match status" value="1"/>
</dbReference>
<feature type="region of interest" description="Disordered" evidence="1">
    <location>
        <begin position="346"/>
        <end position="605"/>
    </location>
</feature>
<dbReference type="PROSITE" id="PS51737">
    <property type="entry name" value="RECOMBINASE_DNA_BIND"/>
    <property type="match status" value="1"/>
</dbReference>
<dbReference type="GO" id="GO:0003677">
    <property type="term" value="F:DNA binding"/>
    <property type="evidence" value="ECO:0007669"/>
    <property type="project" value="InterPro"/>
</dbReference>
<dbReference type="InterPro" id="IPR036162">
    <property type="entry name" value="Resolvase-like_N_sf"/>
</dbReference>
<evidence type="ECO:0008006" key="6">
    <source>
        <dbReference type="Google" id="ProtNLM"/>
    </source>
</evidence>
<reference evidence="5" key="1">
    <citation type="submission" date="2017-06" db="EMBL/GenBank/DDBJ databases">
        <title>Genome analysis of Fimbriiglobus ruber SP5, the first member of the order Planctomycetales with confirmed chitinolytic capability.</title>
        <authorList>
            <person name="Ravin N.V."/>
            <person name="Rakitin A.L."/>
            <person name="Ivanova A.A."/>
            <person name="Beletsky A.V."/>
            <person name="Kulichevskaya I.S."/>
            <person name="Mardanov A.V."/>
            <person name="Dedysh S.N."/>
        </authorList>
    </citation>
    <scope>NUCLEOTIDE SEQUENCE [LARGE SCALE GENOMIC DNA]</scope>
    <source>
        <strain evidence="5">SP5</strain>
    </source>
</reference>
<feature type="compositionally biased region" description="Polar residues" evidence="1">
    <location>
        <begin position="470"/>
        <end position="495"/>
    </location>
</feature>
<dbReference type="SUPFAM" id="SSF53041">
    <property type="entry name" value="Resolvase-like"/>
    <property type="match status" value="1"/>
</dbReference>
<dbReference type="Pfam" id="PF07508">
    <property type="entry name" value="Recombinase"/>
    <property type="match status" value="1"/>
</dbReference>
<dbReference type="AlphaFoldDB" id="A0A225DCI6"/>
<feature type="compositionally biased region" description="Polar residues" evidence="1">
    <location>
        <begin position="422"/>
        <end position="432"/>
    </location>
</feature>
<keyword evidence="5" id="KW-1185">Reference proteome</keyword>
<dbReference type="PROSITE" id="PS51736">
    <property type="entry name" value="RECOMBINASES_3"/>
    <property type="match status" value="1"/>
</dbReference>
<protein>
    <recommendedName>
        <fullName evidence="6">Mobile element protein</fullName>
    </recommendedName>
</protein>
<evidence type="ECO:0000313" key="4">
    <source>
        <dbReference type="EMBL" id="OWK39202.1"/>
    </source>
</evidence>
<dbReference type="PANTHER" id="PTHR30461">
    <property type="entry name" value="DNA-INVERTASE FROM LAMBDOID PROPHAGE"/>
    <property type="match status" value="1"/>
</dbReference>
<feature type="compositionally biased region" description="Gly residues" evidence="1">
    <location>
        <begin position="346"/>
        <end position="358"/>
    </location>
</feature>
<evidence type="ECO:0000259" key="3">
    <source>
        <dbReference type="PROSITE" id="PS51737"/>
    </source>
</evidence>
<feature type="region of interest" description="Disordered" evidence="1">
    <location>
        <begin position="662"/>
        <end position="697"/>
    </location>
</feature>